<dbReference type="Gene3D" id="2.130.10.10">
    <property type="entry name" value="YVTN repeat-like/Quinoprotein amine dehydrogenase"/>
    <property type="match status" value="1"/>
</dbReference>
<dbReference type="InterPro" id="IPR011048">
    <property type="entry name" value="Haem_d1_sf"/>
</dbReference>
<dbReference type="RefSeq" id="WP_162619891.1">
    <property type="nucleotide sequence ID" value="NZ_PGFS01000001.1"/>
</dbReference>
<organism evidence="1 2">
    <name type="scientific">Salinicola acroporae</name>
    <dbReference type="NCBI Taxonomy" id="1541440"/>
    <lineage>
        <taxon>Bacteria</taxon>
        <taxon>Pseudomonadati</taxon>
        <taxon>Pseudomonadota</taxon>
        <taxon>Gammaproteobacteria</taxon>
        <taxon>Oceanospirillales</taxon>
        <taxon>Halomonadaceae</taxon>
        <taxon>Salinicola</taxon>
    </lineage>
</organism>
<proteinExistence type="predicted"/>
<evidence type="ECO:0008006" key="3">
    <source>
        <dbReference type="Google" id="ProtNLM"/>
    </source>
</evidence>
<dbReference type="SUPFAM" id="SSF51004">
    <property type="entry name" value="C-terminal (heme d1) domain of cytochrome cd1-nitrite reductase"/>
    <property type="match status" value="1"/>
</dbReference>
<sequence>MAWFTSNKPTLRGNTVRWLALSVVAVSMSAANLMTVDSALASTHPTVAQRLQVEGNLYEIAFDPQRHQLYAATIGNKIVAANGSQREVKPGILVMDGDTLSVIRRIETGDVSPFGLAINAETRKLYTTDTLGGAVAVYDIDDGERTALIHAPEGQASHVRQVVVDPVRDKIYVSVVGGFSRGDEQAPPSAIWVIDGETDTLAQVIDNPVQIATGLALDATNQRLYVADMANSEVAEIDLDDGEVLRTFSAQPPAKTGPHAPSVEEGAGTINLELDAKRGLLYAVNQKAGGVAVIDLDSGEIVDDIQTGAGALSAKLNPRTGDLFVANRGDGTIAVVDGDTRQVSAYLPGGTYPQTVAIAPERGDVYVSNKAKGRGRGAADDVPTPFEPGGNTVIRIEP</sequence>
<reference evidence="1" key="1">
    <citation type="journal article" date="2015" name="Antonie Van Leeuwenhoek">
        <title>Comparative 16S rRNA signatures and multilocus sequence analysis for the genus Salinicola and description of Salinicola acroporae sp. nov., isolated from coral Acropora digitifera.</title>
        <authorList>
            <person name="Lepcha R.T."/>
            <person name="Poddar A."/>
            <person name="Schumann P."/>
            <person name="Das S.K."/>
        </authorList>
    </citation>
    <scope>NUCLEOTIDE SEQUENCE</scope>
    <source>
        <strain evidence="1">S4-41</strain>
    </source>
</reference>
<evidence type="ECO:0000313" key="2">
    <source>
        <dbReference type="Proteomes" id="UP001162135"/>
    </source>
</evidence>
<accession>A0ABT6I5I0</accession>
<keyword evidence="2" id="KW-1185">Reference proteome</keyword>
<reference evidence="1" key="2">
    <citation type="submission" date="2017-11" db="EMBL/GenBank/DDBJ databases">
        <authorList>
            <person name="Das S.K."/>
        </authorList>
    </citation>
    <scope>NUCLEOTIDE SEQUENCE</scope>
    <source>
        <strain evidence="1">S4-41</strain>
    </source>
</reference>
<evidence type="ECO:0000313" key="1">
    <source>
        <dbReference type="EMBL" id="MDH4572540.1"/>
    </source>
</evidence>
<dbReference type="PANTHER" id="PTHR47197:SF3">
    <property type="entry name" value="DIHYDRO-HEME D1 DEHYDROGENASE"/>
    <property type="match status" value="1"/>
</dbReference>
<dbReference type="Proteomes" id="UP001162135">
    <property type="component" value="Unassembled WGS sequence"/>
</dbReference>
<dbReference type="PANTHER" id="PTHR47197">
    <property type="entry name" value="PROTEIN NIRF"/>
    <property type="match status" value="1"/>
</dbReference>
<dbReference type="EMBL" id="PGFS01000001">
    <property type="protein sequence ID" value="MDH4572540.1"/>
    <property type="molecule type" value="Genomic_DNA"/>
</dbReference>
<gene>
    <name evidence="1" type="ORF">CUR86_08780</name>
</gene>
<dbReference type="InterPro" id="IPR051200">
    <property type="entry name" value="Host-pathogen_enzymatic-act"/>
</dbReference>
<protein>
    <recommendedName>
        <fullName evidence="3">SMP-30/Gluconolactonase/LRE-like region domain-containing protein</fullName>
    </recommendedName>
</protein>
<name>A0ABT6I5I0_9GAMM</name>
<dbReference type="InterPro" id="IPR015943">
    <property type="entry name" value="WD40/YVTN_repeat-like_dom_sf"/>
</dbReference>
<comment type="caution">
    <text evidence="1">The sequence shown here is derived from an EMBL/GenBank/DDBJ whole genome shotgun (WGS) entry which is preliminary data.</text>
</comment>